<dbReference type="GO" id="GO:0005829">
    <property type="term" value="C:cytosol"/>
    <property type="evidence" value="ECO:0007669"/>
    <property type="project" value="TreeGrafter"/>
</dbReference>
<accession>A0A139BS83</accession>
<evidence type="ECO:0000256" key="1">
    <source>
        <dbReference type="ARBA" id="ARBA00022676"/>
    </source>
</evidence>
<dbReference type="CDD" id="cd03789">
    <property type="entry name" value="GT9_LPS_heptosyltransferase"/>
    <property type="match status" value="1"/>
</dbReference>
<dbReference type="EMBL" id="LSLI01000056">
    <property type="protein sequence ID" value="KXS31788.1"/>
    <property type="molecule type" value="Genomic_DNA"/>
</dbReference>
<dbReference type="InterPro" id="IPR051199">
    <property type="entry name" value="LPS_LOS_Heptosyltrfase"/>
</dbReference>
<evidence type="ECO:0000256" key="2">
    <source>
        <dbReference type="ARBA" id="ARBA00022679"/>
    </source>
</evidence>
<dbReference type="AlphaFoldDB" id="A0A139BS83"/>
<dbReference type="GO" id="GO:0009244">
    <property type="term" value="P:lipopolysaccharide core region biosynthetic process"/>
    <property type="evidence" value="ECO:0007669"/>
    <property type="project" value="TreeGrafter"/>
</dbReference>
<keyword evidence="1" id="KW-0328">Glycosyltransferase</keyword>
<dbReference type="GO" id="GO:0008713">
    <property type="term" value="F:ADP-heptose-lipopolysaccharide heptosyltransferase activity"/>
    <property type="evidence" value="ECO:0007669"/>
    <property type="project" value="TreeGrafter"/>
</dbReference>
<dbReference type="Gene3D" id="3.40.50.2000">
    <property type="entry name" value="Glycogen Phosphorylase B"/>
    <property type="match status" value="2"/>
</dbReference>
<dbReference type="Proteomes" id="UP000070578">
    <property type="component" value="Unassembled WGS sequence"/>
</dbReference>
<evidence type="ECO:0000313" key="3">
    <source>
        <dbReference type="EMBL" id="KXS31788.1"/>
    </source>
</evidence>
<dbReference type="InterPro" id="IPR002201">
    <property type="entry name" value="Glyco_trans_9"/>
</dbReference>
<dbReference type="Pfam" id="PF01075">
    <property type="entry name" value="Glyco_transf_9"/>
    <property type="match status" value="1"/>
</dbReference>
<proteinExistence type="predicted"/>
<reference evidence="3 4" key="1">
    <citation type="submission" date="2016-02" db="EMBL/GenBank/DDBJ databases">
        <authorList>
            <person name="Wen L."/>
            <person name="He K."/>
            <person name="Yang H."/>
        </authorList>
    </citation>
    <scope>NUCLEOTIDE SEQUENCE [LARGE SCALE GENOMIC DNA]</scope>
    <source>
        <strain evidence="3">ShG14-8</strain>
    </source>
</reference>
<dbReference type="PANTHER" id="PTHR30160:SF1">
    <property type="entry name" value="LIPOPOLYSACCHARIDE 1,2-N-ACETYLGLUCOSAMINETRANSFERASE-RELATED"/>
    <property type="match status" value="1"/>
</dbReference>
<dbReference type="PANTHER" id="PTHR30160">
    <property type="entry name" value="TETRAACYLDISACCHARIDE 4'-KINASE-RELATED"/>
    <property type="match status" value="1"/>
</dbReference>
<sequence>MNINFQRAVDRYVGVPVCALLSLVNRVLSNEPEGTPPKKILVILLSEMGSLVLAHPMFMRLKQQYPEADIHVLMFAKNREVLDLLDVIPRENVLTLDDSSLKGLVGDSLKAIRAMRKLGIDAAIDCELFARISSIFSYLSGASLRIGFHRHTQEGLYRGSFISRPVLYNPYRHLTQQFLTLAAAIESTTDPVAKLLPAPYTGKTPVLEFPHDELEQIHRELHNFFPAIKDKKLVLIYPSGGILPIRAWPLQSYFQLSRTLLEEGYAVGVIGMKGDREIAQAVVDHCKNPGCVNLAGYTKSVRHLLAVFHRASLLVTNDGGPGQFAALTPQLPAIIFFGPETPVLYKSLGDNAWCFHRQLPCSPCLTAYNHRTSPCDGDNQCLKQITVEQVLAKAHEMLAATNNVAAPGRQIA</sequence>
<evidence type="ECO:0000313" key="4">
    <source>
        <dbReference type="Proteomes" id="UP000070578"/>
    </source>
</evidence>
<dbReference type="PATRIC" id="fig|1796491.3.peg.2278"/>
<gene>
    <name evidence="3" type="ORF">AWT59_2087</name>
</gene>
<organism evidence="3 4">
    <name type="scientific">Candidatus Gallionella acididurans</name>
    <dbReference type="NCBI Taxonomy" id="1796491"/>
    <lineage>
        <taxon>Bacteria</taxon>
        <taxon>Pseudomonadati</taxon>
        <taxon>Pseudomonadota</taxon>
        <taxon>Betaproteobacteria</taxon>
        <taxon>Nitrosomonadales</taxon>
        <taxon>Gallionellaceae</taxon>
        <taxon>Gallionella</taxon>
    </lineage>
</organism>
<comment type="caution">
    <text evidence="3">The sequence shown here is derived from an EMBL/GenBank/DDBJ whole genome shotgun (WGS) entry which is preliminary data.</text>
</comment>
<dbReference type="SUPFAM" id="SSF53756">
    <property type="entry name" value="UDP-Glycosyltransferase/glycogen phosphorylase"/>
    <property type="match status" value="1"/>
</dbReference>
<name>A0A139BS83_9PROT</name>
<keyword evidence="2 3" id="KW-0808">Transferase</keyword>
<reference evidence="3 4" key="2">
    <citation type="submission" date="2016-03" db="EMBL/GenBank/DDBJ databases">
        <title>New uncultured bacterium of the family Gallionellaceae from acid mine drainage: description and reconstruction of genome based on metagenomic analysis of microbial community.</title>
        <authorList>
            <person name="Kadnikov V."/>
            <person name="Ivasenko D."/>
            <person name="Beletsky A."/>
            <person name="Mardanov A."/>
            <person name="Danilova E."/>
            <person name="Pimenov N."/>
            <person name="Karnachuk O."/>
            <person name="Ravin N."/>
        </authorList>
    </citation>
    <scope>NUCLEOTIDE SEQUENCE [LARGE SCALE GENOMIC DNA]</scope>
    <source>
        <strain evidence="3">ShG14-8</strain>
    </source>
</reference>
<protein>
    <submittedName>
        <fullName evidence="3">Glycosyl transferase family 9</fullName>
    </submittedName>
</protein>